<evidence type="ECO:0000256" key="4">
    <source>
        <dbReference type="ARBA" id="ARBA00022989"/>
    </source>
</evidence>
<keyword evidence="3 6" id="KW-0812">Transmembrane</keyword>
<dbReference type="InterPro" id="IPR013604">
    <property type="entry name" value="7TM_chemorcpt"/>
</dbReference>
<reference evidence="7 8" key="1">
    <citation type="journal article" date="2022" name="Nat. Ecol. Evol.">
        <title>A masculinizing supergene underlies an exaggerated male reproductive morph in a spider.</title>
        <authorList>
            <person name="Hendrickx F."/>
            <person name="De Corte Z."/>
            <person name="Sonet G."/>
            <person name="Van Belleghem S.M."/>
            <person name="Kostlbacher S."/>
            <person name="Vangestel C."/>
        </authorList>
    </citation>
    <scope>NUCLEOTIDE SEQUENCE [LARGE SCALE GENOMIC DNA]</scope>
    <source>
        <strain evidence="7">W744_W776</strain>
    </source>
</reference>
<dbReference type="EMBL" id="JAFNEN010000900">
    <property type="protein sequence ID" value="KAG8176270.1"/>
    <property type="molecule type" value="Genomic_DNA"/>
</dbReference>
<evidence type="ECO:0000256" key="5">
    <source>
        <dbReference type="ARBA" id="ARBA00023136"/>
    </source>
</evidence>
<accession>A0AAV6TYA1</accession>
<dbReference type="GO" id="GO:0005886">
    <property type="term" value="C:plasma membrane"/>
    <property type="evidence" value="ECO:0007669"/>
    <property type="project" value="UniProtKB-SubCell"/>
</dbReference>
<dbReference type="Proteomes" id="UP000827092">
    <property type="component" value="Unassembled WGS sequence"/>
</dbReference>
<keyword evidence="8" id="KW-1185">Reference proteome</keyword>
<feature type="transmembrane region" description="Helical" evidence="6">
    <location>
        <begin position="245"/>
        <end position="264"/>
    </location>
</feature>
<sequence>MLKCSKLTTSSFTKLLLKFSPALMLIIITAPAIVWLSLTSELTDSCVVFWNITESERWYVIFYFILNSSTQQFVNWCMPCASAAFYICFCIETSRIARKLEENMRCKEKDSGQIRRHYRMLVNLVLKLDSTLSSSILLCLTRCFMEFFRALTLYFQYSKDVQEIRYIVSAVFYSFESGILYSAVILLADRLQGNCDELRKTLLRHSDSNNKNNTCKAVKMYYHLFEDKEDFKLTAWKMFRLKKKVLFTTITSLLSYGVIIHQLHN</sequence>
<evidence type="ECO:0000313" key="7">
    <source>
        <dbReference type="EMBL" id="KAG8176270.1"/>
    </source>
</evidence>
<organism evidence="7 8">
    <name type="scientific">Oedothorax gibbosus</name>
    <dbReference type="NCBI Taxonomy" id="931172"/>
    <lineage>
        <taxon>Eukaryota</taxon>
        <taxon>Metazoa</taxon>
        <taxon>Ecdysozoa</taxon>
        <taxon>Arthropoda</taxon>
        <taxon>Chelicerata</taxon>
        <taxon>Arachnida</taxon>
        <taxon>Araneae</taxon>
        <taxon>Araneomorphae</taxon>
        <taxon>Entelegynae</taxon>
        <taxon>Araneoidea</taxon>
        <taxon>Linyphiidae</taxon>
        <taxon>Erigoninae</taxon>
        <taxon>Oedothorax</taxon>
    </lineage>
</organism>
<feature type="transmembrane region" description="Helical" evidence="6">
    <location>
        <begin position="164"/>
        <end position="188"/>
    </location>
</feature>
<protein>
    <recommendedName>
        <fullName evidence="9">Gustatory receptor</fullName>
    </recommendedName>
</protein>
<evidence type="ECO:0008006" key="9">
    <source>
        <dbReference type="Google" id="ProtNLM"/>
    </source>
</evidence>
<feature type="transmembrane region" description="Helical" evidence="6">
    <location>
        <begin position="21"/>
        <end position="38"/>
    </location>
</feature>
<dbReference type="GO" id="GO:0050909">
    <property type="term" value="P:sensory perception of taste"/>
    <property type="evidence" value="ECO:0007669"/>
    <property type="project" value="InterPro"/>
</dbReference>
<feature type="transmembrane region" description="Helical" evidence="6">
    <location>
        <begin position="124"/>
        <end position="144"/>
    </location>
</feature>
<evidence type="ECO:0000256" key="2">
    <source>
        <dbReference type="ARBA" id="ARBA00022475"/>
    </source>
</evidence>
<evidence type="ECO:0000256" key="6">
    <source>
        <dbReference type="SAM" id="Phobius"/>
    </source>
</evidence>
<comment type="caution">
    <text evidence="7">The sequence shown here is derived from an EMBL/GenBank/DDBJ whole genome shotgun (WGS) entry which is preliminary data.</text>
</comment>
<evidence type="ECO:0000256" key="1">
    <source>
        <dbReference type="ARBA" id="ARBA00004651"/>
    </source>
</evidence>
<comment type="subcellular location">
    <subcellularLocation>
        <location evidence="1">Cell membrane</location>
        <topology evidence="1">Multi-pass membrane protein</topology>
    </subcellularLocation>
</comment>
<name>A0AAV6TYA1_9ARAC</name>
<gene>
    <name evidence="7" type="ORF">JTE90_022443</name>
</gene>
<dbReference type="Pfam" id="PF08395">
    <property type="entry name" value="7tm_7"/>
    <property type="match status" value="1"/>
</dbReference>
<proteinExistence type="predicted"/>
<feature type="transmembrane region" description="Helical" evidence="6">
    <location>
        <begin position="73"/>
        <end position="91"/>
    </location>
</feature>
<keyword evidence="5 6" id="KW-0472">Membrane</keyword>
<keyword evidence="4 6" id="KW-1133">Transmembrane helix</keyword>
<evidence type="ECO:0000256" key="3">
    <source>
        <dbReference type="ARBA" id="ARBA00022692"/>
    </source>
</evidence>
<keyword evidence="2" id="KW-1003">Cell membrane</keyword>
<evidence type="ECO:0000313" key="8">
    <source>
        <dbReference type="Proteomes" id="UP000827092"/>
    </source>
</evidence>
<dbReference type="AlphaFoldDB" id="A0AAV6TYA1"/>